<protein>
    <submittedName>
        <fullName evidence="3">PDZ domain-containing protein</fullName>
    </submittedName>
</protein>
<keyword evidence="4" id="KW-1185">Reference proteome</keyword>
<dbReference type="InterPro" id="IPR041489">
    <property type="entry name" value="PDZ_6"/>
</dbReference>
<evidence type="ECO:0000256" key="1">
    <source>
        <dbReference type="SAM" id="Phobius"/>
    </source>
</evidence>
<feature type="transmembrane region" description="Helical" evidence="1">
    <location>
        <begin position="248"/>
        <end position="278"/>
    </location>
</feature>
<dbReference type="PROSITE" id="PS50106">
    <property type="entry name" value="PDZ"/>
    <property type="match status" value="1"/>
</dbReference>
<keyword evidence="1" id="KW-0472">Membrane</keyword>
<dbReference type="Pfam" id="PF17820">
    <property type="entry name" value="PDZ_6"/>
    <property type="match status" value="1"/>
</dbReference>
<feature type="domain" description="PDZ" evidence="2">
    <location>
        <begin position="295"/>
        <end position="336"/>
    </location>
</feature>
<feature type="transmembrane region" description="Helical" evidence="1">
    <location>
        <begin position="77"/>
        <end position="96"/>
    </location>
</feature>
<keyword evidence="1" id="KW-0812">Transmembrane</keyword>
<feature type="transmembrane region" description="Helical" evidence="1">
    <location>
        <begin position="54"/>
        <end position="71"/>
    </location>
</feature>
<dbReference type="EMBL" id="JAPRAT010000028">
    <property type="protein sequence ID" value="MCZ0704124.1"/>
    <property type="molecule type" value="Genomic_DNA"/>
</dbReference>
<feature type="transmembrane region" description="Helical" evidence="1">
    <location>
        <begin position="103"/>
        <end position="122"/>
    </location>
</feature>
<dbReference type="InterPro" id="IPR001478">
    <property type="entry name" value="PDZ"/>
</dbReference>
<dbReference type="SMART" id="SM00228">
    <property type="entry name" value="PDZ"/>
    <property type="match status" value="1"/>
</dbReference>
<dbReference type="Gene3D" id="2.30.42.10">
    <property type="match status" value="1"/>
</dbReference>
<organism evidence="3 4">
    <name type="scientific">Natronobacillus azotifigens</name>
    <dbReference type="NCBI Taxonomy" id="472978"/>
    <lineage>
        <taxon>Bacteria</taxon>
        <taxon>Bacillati</taxon>
        <taxon>Bacillota</taxon>
        <taxon>Bacilli</taxon>
        <taxon>Bacillales</taxon>
        <taxon>Bacillaceae</taxon>
        <taxon>Natronobacillus</taxon>
    </lineage>
</organism>
<gene>
    <name evidence="3" type="ORF">OWO01_12990</name>
</gene>
<evidence type="ECO:0000313" key="3">
    <source>
        <dbReference type="EMBL" id="MCZ0704124.1"/>
    </source>
</evidence>
<dbReference type="Proteomes" id="UP001084197">
    <property type="component" value="Unassembled WGS sequence"/>
</dbReference>
<dbReference type="RefSeq" id="WP_268780891.1">
    <property type="nucleotide sequence ID" value="NZ_JAPRAT010000028.1"/>
</dbReference>
<keyword evidence="1" id="KW-1133">Transmembrane helix</keyword>
<feature type="transmembrane region" description="Helical" evidence="1">
    <location>
        <begin position="12"/>
        <end position="33"/>
    </location>
</feature>
<sequence>MEDWLIELAKGIGRFFLNPLFYWFIIITFFASTSRIKQERKKFGSKIYDLYDEVYGTRLLSLLFGLGLIAVSLLLGVVLHNLMIIGLILFTILFSIHKKFTWLSSAYTFGFTTIALLFFPYYRDYLPELLQSDITVYQWVAFTTLMGLLLLFEAVILLKVGQDQTFPEIMKSKRGKWVGQHRIKKIALLPFGTLIPAGLITPFAEWWPVIEFGENTYGILFFPIIIGFEHVIRGSLPVKAAKAFSQSLFILGFLVIGFSISGYFMGVFTIVSVVVALIGREWLSYRWKLKDQARGILFSPNSQGLKILAIIPGSPAEDLGLLIGETIVKVNGEKIEEQSEFYQALQMNSAFCKLDIIDERGELRFAQRALYQGDHHELGIIFACDPTFDSSDAS</sequence>
<evidence type="ECO:0000259" key="2">
    <source>
        <dbReference type="PROSITE" id="PS50106"/>
    </source>
</evidence>
<feature type="transmembrane region" description="Helical" evidence="1">
    <location>
        <begin position="134"/>
        <end position="158"/>
    </location>
</feature>
<feature type="transmembrane region" description="Helical" evidence="1">
    <location>
        <begin position="186"/>
        <end position="204"/>
    </location>
</feature>
<dbReference type="SUPFAM" id="SSF50156">
    <property type="entry name" value="PDZ domain-like"/>
    <property type="match status" value="1"/>
</dbReference>
<evidence type="ECO:0000313" key="4">
    <source>
        <dbReference type="Proteomes" id="UP001084197"/>
    </source>
</evidence>
<dbReference type="InterPro" id="IPR036034">
    <property type="entry name" value="PDZ_sf"/>
</dbReference>
<accession>A0A9J6RFF3</accession>
<dbReference type="AlphaFoldDB" id="A0A9J6RFF3"/>
<proteinExistence type="predicted"/>
<feature type="transmembrane region" description="Helical" evidence="1">
    <location>
        <begin position="216"/>
        <end position="236"/>
    </location>
</feature>
<comment type="caution">
    <text evidence="3">The sequence shown here is derived from an EMBL/GenBank/DDBJ whole genome shotgun (WGS) entry which is preliminary data.</text>
</comment>
<reference evidence="3" key="1">
    <citation type="submission" date="2022-11" db="EMBL/GenBank/DDBJ databases">
        <title>WGS of Natronobacillus azotifigens 24KS-1, an anaerobic diazotrophic haloalkaliphile from soda-rich habitats.</title>
        <authorList>
            <person name="Sorokin D.Y."/>
            <person name="Merkel A.Y."/>
        </authorList>
    </citation>
    <scope>NUCLEOTIDE SEQUENCE</scope>
    <source>
        <strain evidence="3">24KS-1</strain>
    </source>
</reference>
<name>A0A9J6RFF3_9BACI</name>